<evidence type="ECO:0000259" key="11">
    <source>
        <dbReference type="Pfam" id="PF08264"/>
    </source>
</evidence>
<dbReference type="Pfam" id="PF00133">
    <property type="entry name" value="tRNA-synt_1"/>
    <property type="match status" value="1"/>
</dbReference>
<keyword evidence="13" id="KW-1185">Reference proteome</keyword>
<dbReference type="InterPro" id="IPR009080">
    <property type="entry name" value="tRNAsynth_Ia_anticodon-bd"/>
</dbReference>
<dbReference type="Gene3D" id="1.10.10.830">
    <property type="entry name" value="Ile-tRNA synthetase CP2 domain-like"/>
    <property type="match status" value="1"/>
</dbReference>
<dbReference type="PROSITE" id="PS00178">
    <property type="entry name" value="AA_TRNA_LIGASE_I"/>
    <property type="match status" value="1"/>
</dbReference>
<organism evidence="12 13">
    <name type="scientific">Gnathostoma spinigerum</name>
    <dbReference type="NCBI Taxonomy" id="75299"/>
    <lineage>
        <taxon>Eukaryota</taxon>
        <taxon>Metazoa</taxon>
        <taxon>Ecdysozoa</taxon>
        <taxon>Nematoda</taxon>
        <taxon>Chromadorea</taxon>
        <taxon>Rhabditida</taxon>
        <taxon>Spirurina</taxon>
        <taxon>Gnathostomatomorpha</taxon>
        <taxon>Gnathostomatoidea</taxon>
        <taxon>Gnathostomatidae</taxon>
        <taxon>Gnathostoma</taxon>
    </lineage>
</organism>
<comment type="similarity">
    <text evidence="1 9">Belongs to the class-I aminoacyl-tRNA synthetase family.</text>
</comment>
<evidence type="ECO:0000259" key="10">
    <source>
        <dbReference type="Pfam" id="PF00133"/>
    </source>
</evidence>
<dbReference type="PANTHER" id="PTHR42765:SF1">
    <property type="entry name" value="ISOLEUCINE--TRNA LIGASE, MITOCHONDRIAL"/>
    <property type="match status" value="1"/>
</dbReference>
<dbReference type="Gene3D" id="3.40.50.620">
    <property type="entry name" value="HUPs"/>
    <property type="match status" value="2"/>
</dbReference>
<evidence type="ECO:0000256" key="7">
    <source>
        <dbReference type="ARBA" id="ARBA00023146"/>
    </source>
</evidence>
<gene>
    <name evidence="12" type="ORF">AB6A40_002442</name>
</gene>
<dbReference type="Proteomes" id="UP001608902">
    <property type="component" value="Unassembled WGS sequence"/>
</dbReference>
<dbReference type="SUPFAM" id="SSF52374">
    <property type="entry name" value="Nucleotidylyl transferase"/>
    <property type="match status" value="1"/>
</dbReference>
<dbReference type="Gene3D" id="3.90.740.10">
    <property type="entry name" value="Valyl/Leucyl/Isoleucyl-tRNA synthetase, editing domain"/>
    <property type="match status" value="1"/>
</dbReference>
<dbReference type="PANTHER" id="PTHR42765">
    <property type="entry name" value="SOLEUCYL-TRNA SYNTHETASE"/>
    <property type="match status" value="1"/>
</dbReference>
<evidence type="ECO:0000313" key="13">
    <source>
        <dbReference type="Proteomes" id="UP001608902"/>
    </source>
</evidence>
<dbReference type="InterPro" id="IPR001412">
    <property type="entry name" value="aa-tRNA-synth_I_CS"/>
</dbReference>
<dbReference type="SUPFAM" id="SSF50677">
    <property type="entry name" value="ValRS/IleRS/LeuRS editing domain"/>
    <property type="match status" value="1"/>
</dbReference>
<keyword evidence="3 9" id="KW-0436">Ligase</keyword>
<name>A0ABD6EFN8_9BILA</name>
<evidence type="ECO:0000256" key="8">
    <source>
        <dbReference type="ARBA" id="ARBA00032665"/>
    </source>
</evidence>
<proteinExistence type="inferred from homology"/>
<dbReference type="GO" id="GO:0004822">
    <property type="term" value="F:isoleucine-tRNA ligase activity"/>
    <property type="evidence" value="ECO:0007669"/>
    <property type="project" value="UniProtKB-EC"/>
</dbReference>
<evidence type="ECO:0000256" key="4">
    <source>
        <dbReference type="ARBA" id="ARBA00022741"/>
    </source>
</evidence>
<evidence type="ECO:0000256" key="5">
    <source>
        <dbReference type="ARBA" id="ARBA00022840"/>
    </source>
</evidence>
<evidence type="ECO:0000256" key="6">
    <source>
        <dbReference type="ARBA" id="ARBA00022917"/>
    </source>
</evidence>
<evidence type="ECO:0000256" key="9">
    <source>
        <dbReference type="RuleBase" id="RU363035"/>
    </source>
</evidence>
<dbReference type="Pfam" id="PF08264">
    <property type="entry name" value="Anticodon_1"/>
    <property type="match status" value="1"/>
</dbReference>
<evidence type="ECO:0000313" key="12">
    <source>
        <dbReference type="EMBL" id="MFH4975733.1"/>
    </source>
</evidence>
<evidence type="ECO:0000256" key="1">
    <source>
        <dbReference type="ARBA" id="ARBA00005594"/>
    </source>
</evidence>
<keyword evidence="6 9" id="KW-0648">Protein biosynthesis</keyword>
<protein>
    <recommendedName>
        <fullName evidence="2">isoleucine--tRNA ligase</fullName>
        <ecNumber evidence="2">6.1.1.5</ecNumber>
    </recommendedName>
    <alternativeName>
        <fullName evidence="8">Isoleucyl-tRNA synthetase</fullName>
    </alternativeName>
</protein>
<dbReference type="AlphaFoldDB" id="A0ABD6EFN8"/>
<dbReference type="GO" id="GO:0006412">
    <property type="term" value="P:translation"/>
    <property type="evidence" value="ECO:0007669"/>
    <property type="project" value="UniProtKB-KW"/>
</dbReference>
<dbReference type="PRINTS" id="PR00984">
    <property type="entry name" value="TRNASYNTHILE"/>
</dbReference>
<dbReference type="InterPro" id="IPR050081">
    <property type="entry name" value="Ile-tRNA_ligase"/>
</dbReference>
<reference evidence="12 13" key="1">
    <citation type="submission" date="2024-08" db="EMBL/GenBank/DDBJ databases">
        <title>Gnathostoma spinigerum genome.</title>
        <authorList>
            <person name="Gonzalez-Bertolin B."/>
            <person name="Monzon S."/>
            <person name="Zaballos A."/>
            <person name="Jimenez P."/>
            <person name="Dekumyoy P."/>
            <person name="Varona S."/>
            <person name="Cuesta I."/>
            <person name="Sumanam S."/>
            <person name="Adisakwattana P."/>
            <person name="Gasser R.B."/>
            <person name="Hernandez-Gonzalez A."/>
            <person name="Young N.D."/>
            <person name="Perteguer M.J."/>
        </authorList>
    </citation>
    <scope>NUCLEOTIDE SEQUENCE [LARGE SCALE GENOMIC DNA]</scope>
    <source>
        <strain evidence="12">AL3</strain>
        <tissue evidence="12">Liver</tissue>
    </source>
</reference>
<dbReference type="EMBL" id="JBGFUD010001085">
    <property type="protein sequence ID" value="MFH4975733.1"/>
    <property type="molecule type" value="Genomic_DNA"/>
</dbReference>
<dbReference type="InterPro" id="IPR009008">
    <property type="entry name" value="Val/Leu/Ile-tRNA-synth_edit"/>
</dbReference>
<dbReference type="GO" id="GO:0005524">
    <property type="term" value="F:ATP binding"/>
    <property type="evidence" value="ECO:0007669"/>
    <property type="project" value="UniProtKB-KW"/>
</dbReference>
<evidence type="ECO:0000256" key="2">
    <source>
        <dbReference type="ARBA" id="ARBA00013165"/>
    </source>
</evidence>
<feature type="domain" description="Aminoacyl-tRNA synthetase class Ia" evidence="10">
    <location>
        <begin position="77"/>
        <end position="694"/>
    </location>
</feature>
<dbReference type="InterPro" id="IPR002300">
    <property type="entry name" value="aa-tRNA-synth_Ia"/>
</dbReference>
<comment type="caution">
    <text evidence="12">The sequence shown here is derived from an EMBL/GenBank/DDBJ whole genome shotgun (WGS) entry which is preliminary data.</text>
</comment>
<dbReference type="InterPro" id="IPR002301">
    <property type="entry name" value="Ile-tRNA-ligase"/>
</dbReference>
<keyword evidence="5 9" id="KW-0067">ATP-binding</keyword>
<keyword evidence="7 9" id="KW-0030">Aminoacyl-tRNA synthetase</keyword>
<dbReference type="InterPro" id="IPR013155">
    <property type="entry name" value="M/V/L/I-tRNA-synth_anticd-bd"/>
</dbReference>
<sequence>MFGPLLKHSKLNYHKLISPFLKVKNARCLFSSQKYSNKNDHHIFLPKTTFTNRIKSRDRSNLDSFLAEKGSFSEFYYWQLNDPKRQNHPLFELMDGPPYANGPPHVGHAINKILKDFAVRSRFFLGYRVRFRPGWDCHGLPIELKIAKESDAPQSPVLIRAASRQLAEQSIQLQMNYFKHWGVTADWNNPYITMDNVYVIQQLKTFSEMYKSGLIYRAFKPVYWSPSSKTALAESELEYKSDHESLAAFFRFKVINSDAIISLVQEKGRKFINVYALVWTTTPWTLPLNNAIGYDNHAQYCIVEFENQKNEPTRNLYIVAKDVLHTIEELTKIKLRHIVTFDSSRLQGLFYRNCIYNDIALPLLPAAHVTGNQGTGLAHLSYAHGFDDFKIAIENDEIVRCFVDESGCYTRHMGYGLEGKHVLDDGLKAALDILKKNVVALHKFVHSYPYDWRTDKPVIIRSSAQWFVDISKVAPRAAELIKDNQIRIGSSLSDRKNSLLSHISTRPFWCLSRQRVWGVPIPVFEKLEDGEVIENSEVIDSVIEQLTEKGVDSWWTSKADDLLSQELRSKCGIKNNEMIKKGNDVMDVWFDSGVAWRCSRTSLDPVDLVIEGVDQFRGWFQSLLLTSVACQNILPYKRILVHGFAVDEKGKKMSKSVGNVIDPDAITDGTLKQNALGVDGLRLWTALYGSEGNEARIGQSVLQDLEKRLNEIRNSLRFLLGGCAAFERNLVYTEVPYLDQYILRETNEFIERSVANYKEYRFRSVANDILHFLQTPLSSIYISNVKNRLYCGTKKERSKAQYTLHQVGMGIISILFPLLPHLTTEFFVHHPLIEDVPAALRSCSSRYRAGESVCLNSNLDDVMKLALDIRRLLFAKASSNVHIPKEGVAIYCDESERQLLRSIQEENHSFSSELVEILGVSKAEIFETDKGLRVELVKSDGKYCQRCRRNCRTIEDSVYCDHCLKALSEMHFTEKNGNRRNKEVLKEFTEKEGKIGM</sequence>
<dbReference type="InterPro" id="IPR014729">
    <property type="entry name" value="Rossmann-like_a/b/a_fold"/>
</dbReference>
<dbReference type="NCBIfam" id="TIGR00392">
    <property type="entry name" value="ileS"/>
    <property type="match status" value="1"/>
</dbReference>
<dbReference type="EC" id="6.1.1.5" evidence="2"/>
<feature type="domain" description="Methionyl/Valyl/Leucyl/Isoleucyl-tRNA synthetase anticodon-binding" evidence="11">
    <location>
        <begin position="739"/>
        <end position="827"/>
    </location>
</feature>
<dbReference type="Gene3D" id="1.10.730.20">
    <property type="match status" value="1"/>
</dbReference>
<evidence type="ECO:0000256" key="3">
    <source>
        <dbReference type="ARBA" id="ARBA00022598"/>
    </source>
</evidence>
<dbReference type="SUPFAM" id="SSF47323">
    <property type="entry name" value="Anticodon-binding domain of a subclass of class I aminoacyl-tRNA synthetases"/>
    <property type="match status" value="1"/>
</dbReference>
<keyword evidence="4 9" id="KW-0547">Nucleotide-binding</keyword>
<accession>A0ABD6EFN8</accession>